<dbReference type="GO" id="GO:0015074">
    <property type="term" value="P:DNA integration"/>
    <property type="evidence" value="ECO:0007669"/>
    <property type="project" value="InterPro"/>
</dbReference>
<dbReference type="SUPFAM" id="SSF56349">
    <property type="entry name" value="DNA breaking-rejoining enzymes"/>
    <property type="match status" value="1"/>
</dbReference>
<dbReference type="Gene3D" id="1.10.443.10">
    <property type="entry name" value="Intergrase catalytic core"/>
    <property type="match status" value="1"/>
</dbReference>
<accession>A0AA43Q4Z0</accession>
<protein>
    <submittedName>
        <fullName evidence="2">Uncharacterized protein</fullName>
    </submittedName>
</protein>
<sequence length="678" mass="77552">MSSNNKLETIYVEQLSSSVLAKDGDMRAIAHAQWKCIDELASQYKDKKIRGTNNNFEDDRWTDSLNNRSFIDWKKIVDNDKGPALILLLKIGVYHQITTRGNSISTVKGTLSLLMILLNEVIKNKSVLVGRKNELLLGFDEITTNDVCKAIDRRIKSHHTIKGHTVGALNIIKEIPKHEVNYLSIYKAKFDYPWEGGSFYSWVNRRHSDLNISPKESKPYLPMPSRTTQQIIECSMNMIERYGEDILEIHNKALEFNDFNYIGLFHSKYGIEYMKGKSYIFDSLIPIVITKYKYGRERISVEWFERIVALLRGACINIMLLTTGLRNFDLISLKIGCCKKSDKVDILNYIDAFISKSSIHMSLPVPDQTRKAIELLERLRWKTSNPYVISPTKLSEANDKSEYRVYPSVVNRCLVNFAKHFDIHFVITDRNDEDYTAHCYRATVAGWLETSSNLAILLIKRLFGHTNSLMPLAYLHHNPLFIQARKESLEQASEAMSTRMAQAAEDHVLSGKRGEDLIRGFEKHKSECKVSSESLTDKELFTTFKDRIKERIVSGSMYAMMTPFGVICTRNPNDSTPTPCAKLSDRDKLRESGVDKELWDYMQALPNPGQCTGKACEHAMLGPWSTAIRDSFSWYVDFLEGRAGQELTTESLKIEAKSFVKQYAPDMQKIFGLVDSHA</sequence>
<dbReference type="InterPro" id="IPR011010">
    <property type="entry name" value="DNA_brk_join_enz"/>
</dbReference>
<dbReference type="InterPro" id="IPR013762">
    <property type="entry name" value="Integrase-like_cat_sf"/>
</dbReference>
<proteinExistence type="predicted"/>
<evidence type="ECO:0000313" key="2">
    <source>
        <dbReference type="EMBL" id="MDI1231651.1"/>
    </source>
</evidence>
<dbReference type="EMBL" id="JAQSDF010000036">
    <property type="protein sequence ID" value="MDI1231651.1"/>
    <property type="molecule type" value="Genomic_DNA"/>
</dbReference>
<evidence type="ECO:0000313" key="3">
    <source>
        <dbReference type="Proteomes" id="UP001160519"/>
    </source>
</evidence>
<name>A0AA43Q4Z0_9GAMM</name>
<keyword evidence="1" id="KW-0233">DNA recombination</keyword>
<keyword evidence="3" id="KW-1185">Reference proteome</keyword>
<dbReference type="Proteomes" id="UP001160519">
    <property type="component" value="Unassembled WGS sequence"/>
</dbReference>
<comment type="caution">
    <text evidence="2">The sequence shown here is derived from an EMBL/GenBank/DDBJ whole genome shotgun (WGS) entry which is preliminary data.</text>
</comment>
<dbReference type="GO" id="GO:0006310">
    <property type="term" value="P:DNA recombination"/>
    <property type="evidence" value="ECO:0007669"/>
    <property type="project" value="UniProtKB-KW"/>
</dbReference>
<organism evidence="2 3">
    <name type="scientific">Candidatus Methylobacter titanis</name>
    <dbReference type="NCBI Taxonomy" id="3053457"/>
    <lineage>
        <taxon>Bacteria</taxon>
        <taxon>Pseudomonadati</taxon>
        <taxon>Pseudomonadota</taxon>
        <taxon>Gammaproteobacteria</taxon>
        <taxon>Methylococcales</taxon>
        <taxon>Methylococcaceae</taxon>
        <taxon>Methylobacter</taxon>
    </lineage>
</organism>
<evidence type="ECO:0000256" key="1">
    <source>
        <dbReference type="ARBA" id="ARBA00023172"/>
    </source>
</evidence>
<dbReference type="AlphaFoldDB" id="A0AA43Q4Z0"/>
<reference evidence="2" key="1">
    <citation type="submission" date="2023-01" db="EMBL/GenBank/DDBJ databases">
        <title>Biogeochemical cycle of methane in antarctic sediments.</title>
        <authorList>
            <person name="Roldan D.M."/>
            <person name="Menes R.J."/>
        </authorList>
    </citation>
    <scope>NUCLEOTIDE SEQUENCE [LARGE SCALE GENOMIC DNA]</scope>
    <source>
        <strain evidence="2">K-2018 MAG008</strain>
    </source>
</reference>
<gene>
    <name evidence="2" type="ORF">PSU93_10920</name>
</gene>
<dbReference type="GO" id="GO:0003677">
    <property type="term" value="F:DNA binding"/>
    <property type="evidence" value="ECO:0007669"/>
    <property type="project" value="InterPro"/>
</dbReference>